<reference evidence="6 7" key="1">
    <citation type="submission" date="2015-10" db="EMBL/GenBank/DDBJ databases">
        <title>Draft genome sequence of pyrrolomycin-producing Streptomyces vitaminophilus.</title>
        <authorList>
            <person name="Graham D.E."/>
            <person name="Mahan K.M."/>
            <person name="Klingeman D.M."/>
            <person name="Hettich R.L."/>
            <person name="Parry R.J."/>
        </authorList>
    </citation>
    <scope>NUCLEOTIDE SEQUENCE [LARGE SCALE GENOMIC DNA]</scope>
    <source>
        <strain evidence="6 7">ATCC 31673</strain>
    </source>
</reference>
<dbReference type="GO" id="GO:0003700">
    <property type="term" value="F:DNA-binding transcription factor activity"/>
    <property type="evidence" value="ECO:0007669"/>
    <property type="project" value="TreeGrafter"/>
</dbReference>
<dbReference type="InterPro" id="IPR036271">
    <property type="entry name" value="Tet_transcr_reg_TetR-rel_C_sf"/>
</dbReference>
<evidence type="ECO:0000256" key="3">
    <source>
        <dbReference type="ARBA" id="ARBA00023163"/>
    </source>
</evidence>
<evidence type="ECO:0000259" key="5">
    <source>
        <dbReference type="PROSITE" id="PS50977"/>
    </source>
</evidence>
<dbReference type="Gene3D" id="1.10.357.10">
    <property type="entry name" value="Tetracycline Repressor, domain 2"/>
    <property type="match status" value="2"/>
</dbReference>
<feature type="DNA-binding region" description="H-T-H motif" evidence="4">
    <location>
        <begin position="92"/>
        <end position="111"/>
    </location>
</feature>
<dbReference type="InterPro" id="IPR009057">
    <property type="entry name" value="Homeodomain-like_sf"/>
</dbReference>
<dbReference type="InterPro" id="IPR050109">
    <property type="entry name" value="HTH-type_TetR-like_transc_reg"/>
</dbReference>
<dbReference type="RefSeq" id="WP_018384585.1">
    <property type="nucleotide sequence ID" value="NZ_LLZU01000018.1"/>
</dbReference>
<protein>
    <recommendedName>
        <fullName evidence="5">HTH tetR-type domain-containing protein</fullName>
    </recommendedName>
</protein>
<dbReference type="Pfam" id="PF00440">
    <property type="entry name" value="TetR_N"/>
    <property type="match status" value="1"/>
</dbReference>
<organism evidence="6 7">
    <name type="scientific">Wenjunlia vitaminophila</name>
    <name type="common">Streptomyces vitaminophilus</name>
    <dbReference type="NCBI Taxonomy" id="76728"/>
    <lineage>
        <taxon>Bacteria</taxon>
        <taxon>Bacillati</taxon>
        <taxon>Actinomycetota</taxon>
        <taxon>Actinomycetes</taxon>
        <taxon>Kitasatosporales</taxon>
        <taxon>Streptomycetaceae</taxon>
        <taxon>Wenjunlia</taxon>
    </lineage>
</organism>
<evidence type="ECO:0000256" key="4">
    <source>
        <dbReference type="PROSITE-ProRule" id="PRU00335"/>
    </source>
</evidence>
<dbReference type="EMBL" id="LLZU01000018">
    <property type="protein sequence ID" value="KRV48866.1"/>
    <property type="molecule type" value="Genomic_DNA"/>
</dbReference>
<dbReference type="PANTHER" id="PTHR30055">
    <property type="entry name" value="HTH-TYPE TRANSCRIPTIONAL REGULATOR RUTR"/>
    <property type="match status" value="1"/>
</dbReference>
<dbReference type="SUPFAM" id="SSF48498">
    <property type="entry name" value="Tetracyclin repressor-like, C-terminal domain"/>
    <property type="match status" value="1"/>
</dbReference>
<accession>A0A0T6LSR0</accession>
<gene>
    <name evidence="6" type="ORF">AQ490_23715</name>
</gene>
<keyword evidence="3" id="KW-0804">Transcription</keyword>
<dbReference type="GO" id="GO:0000976">
    <property type="term" value="F:transcription cis-regulatory region binding"/>
    <property type="evidence" value="ECO:0007669"/>
    <property type="project" value="TreeGrafter"/>
</dbReference>
<keyword evidence="2 4" id="KW-0238">DNA-binding</keyword>
<proteinExistence type="predicted"/>
<evidence type="ECO:0000256" key="1">
    <source>
        <dbReference type="ARBA" id="ARBA00023015"/>
    </source>
</evidence>
<evidence type="ECO:0000313" key="7">
    <source>
        <dbReference type="Proteomes" id="UP000050867"/>
    </source>
</evidence>
<evidence type="ECO:0000313" key="6">
    <source>
        <dbReference type="EMBL" id="KRV48866.1"/>
    </source>
</evidence>
<dbReference type="InterPro" id="IPR001647">
    <property type="entry name" value="HTH_TetR"/>
</dbReference>
<comment type="caution">
    <text evidence="6">The sequence shown here is derived from an EMBL/GenBank/DDBJ whole genome shotgun (WGS) entry which is preliminary data.</text>
</comment>
<keyword evidence="7" id="KW-1185">Reference proteome</keyword>
<dbReference type="PANTHER" id="PTHR30055:SF234">
    <property type="entry name" value="HTH-TYPE TRANSCRIPTIONAL REGULATOR BETI"/>
    <property type="match status" value="1"/>
</dbReference>
<feature type="domain" description="HTH tetR-type" evidence="5">
    <location>
        <begin position="69"/>
        <end position="129"/>
    </location>
</feature>
<name>A0A0T6LSR0_WENVI</name>
<dbReference type="eggNOG" id="COG1309">
    <property type="taxonomic scope" value="Bacteria"/>
</dbReference>
<keyword evidence="1" id="KW-0805">Transcription regulation</keyword>
<dbReference type="Proteomes" id="UP000050867">
    <property type="component" value="Unassembled WGS sequence"/>
</dbReference>
<dbReference type="PROSITE" id="PS50977">
    <property type="entry name" value="HTH_TETR_2"/>
    <property type="match status" value="1"/>
</dbReference>
<sequence length="260" mass="26862">MNEQLDLQGIGKAVVQHLAATGGEVADLSLADLAAIAGISRATLIRRIGSRGALDEVLAAAGVESVRRRSVAERAVEAAAGLYAERGVAEVTLDAVAASAGCTVQAIHGGLGGREGLLVAVFERYSPLPGMALVLADLPDDIYEAARMLYNEVLGALLGNPPVLPALIAEVSSRPSGALAAHVRDSYGPRTAGLVEDWLARHRARGTVRPLSISSVMSLFAGPALFQASFVSVTGRVPSPQERARLANDLAASFSRAIAP</sequence>
<evidence type="ECO:0000256" key="2">
    <source>
        <dbReference type="ARBA" id="ARBA00023125"/>
    </source>
</evidence>
<dbReference type="AlphaFoldDB" id="A0A0T6LSR0"/>
<dbReference type="STRING" id="76728.AQ490_23715"/>
<dbReference type="OrthoDB" id="3467435at2"/>
<dbReference type="SUPFAM" id="SSF46689">
    <property type="entry name" value="Homeodomain-like"/>
    <property type="match status" value="1"/>
</dbReference>